<dbReference type="GO" id="GO:0043066">
    <property type="term" value="P:negative regulation of apoptotic process"/>
    <property type="evidence" value="ECO:0007669"/>
    <property type="project" value="InterPro"/>
</dbReference>
<feature type="compositionally biased region" description="Polar residues" evidence="1">
    <location>
        <begin position="26"/>
        <end position="43"/>
    </location>
</feature>
<name>A0A7I8V7N0_9ANNE</name>
<accession>A0A7I8V7N0</accession>
<dbReference type="EMBL" id="CAJFCJ010000001">
    <property type="protein sequence ID" value="CAD5111568.1"/>
    <property type="molecule type" value="Genomic_DNA"/>
</dbReference>
<dbReference type="InterPro" id="IPR010695">
    <property type="entry name" value="FAIM1"/>
</dbReference>
<dbReference type="AlphaFoldDB" id="A0A7I8V7N0"/>
<feature type="region of interest" description="Disordered" evidence="1">
    <location>
        <begin position="1"/>
        <end position="43"/>
    </location>
</feature>
<dbReference type="OrthoDB" id="6262731at2759"/>
<sequence>MSILLTAGKKGVSKPKSAKPKKKASQPRNLQTPSGDPTPPMSTDNTKVWYWMCDDEPTTVMYSEKTGEVWANGSYWDTNQYFSEEGIAIDFNFLVNQTEQAQMHSGRIKRIEHNARAIYELYVDGCMIIEHKNYEASPPANYQDKKDN</sequence>
<evidence type="ECO:0000313" key="2">
    <source>
        <dbReference type="EMBL" id="CAD5111568.1"/>
    </source>
</evidence>
<organism evidence="2 3">
    <name type="scientific">Dimorphilus gyrociliatus</name>
    <dbReference type="NCBI Taxonomy" id="2664684"/>
    <lineage>
        <taxon>Eukaryota</taxon>
        <taxon>Metazoa</taxon>
        <taxon>Spiralia</taxon>
        <taxon>Lophotrochozoa</taxon>
        <taxon>Annelida</taxon>
        <taxon>Polychaeta</taxon>
        <taxon>Polychaeta incertae sedis</taxon>
        <taxon>Dinophilidae</taxon>
        <taxon>Dimorphilus</taxon>
    </lineage>
</organism>
<dbReference type="Proteomes" id="UP000549394">
    <property type="component" value="Unassembled WGS sequence"/>
</dbReference>
<dbReference type="Gene3D" id="2.40.128.180">
    <property type="match status" value="1"/>
</dbReference>
<comment type="caution">
    <text evidence="2">The sequence shown here is derived from an EMBL/GenBank/DDBJ whole genome shotgun (WGS) entry which is preliminary data.</text>
</comment>
<feature type="compositionally biased region" description="Basic residues" evidence="1">
    <location>
        <begin position="11"/>
        <end position="25"/>
    </location>
</feature>
<reference evidence="2 3" key="1">
    <citation type="submission" date="2020-08" db="EMBL/GenBank/DDBJ databases">
        <authorList>
            <person name="Hejnol A."/>
        </authorList>
    </citation>
    <scope>NUCLEOTIDE SEQUENCE [LARGE SCALE GENOMIC DNA]</scope>
</reference>
<dbReference type="InterPro" id="IPR038513">
    <property type="entry name" value="FAIM1_dom_sf"/>
</dbReference>
<dbReference type="Pfam" id="PF06905">
    <property type="entry name" value="FAIM1"/>
    <property type="match status" value="1"/>
</dbReference>
<proteinExistence type="predicted"/>
<evidence type="ECO:0000313" key="3">
    <source>
        <dbReference type="Proteomes" id="UP000549394"/>
    </source>
</evidence>
<protein>
    <submittedName>
        <fullName evidence="2">DgyrCDS866</fullName>
    </submittedName>
</protein>
<evidence type="ECO:0000256" key="1">
    <source>
        <dbReference type="SAM" id="MobiDB-lite"/>
    </source>
</evidence>
<keyword evidence="3" id="KW-1185">Reference proteome</keyword>
<gene>
    <name evidence="2" type="ORF">DGYR_LOCUS847</name>
</gene>